<sequence length="372" mass="40381">MHAGWDNLRSDYDKLRIDYDKLQRAYDEMRTELERRETVVKQEQDVEPLPRLMQECGVQSDAACEPPLYVVSQRAAVGPAGVDPDGEDIGDEIRQLRAALRTAEEQSAKWKEACVQGYTLRVRLAAEVQEMRQYQAGVRKDVGEAAEVHLTSPSSTPIQGAMPTLSLPVAGSSQASERSFRLLTTPSKTFSSILTPSRPPTSGLSGAPLIQSSAITATFATGTVPLTAIPAPPMFLGEGSPRRAGKPKCAVLVDGAGLASTPSRSRKRPRSDDDVHMSPWDRRDMSVQSQMHDMPMQSQTPAELERLTAKRRRVAESESPNPPQSVKPDVRLANGSDEGDAASSSAICGSDERRLHSVPPVSVKAEIAGDEE</sequence>
<evidence type="ECO:0000256" key="1">
    <source>
        <dbReference type="SAM" id="Coils"/>
    </source>
</evidence>
<feature type="compositionally biased region" description="Polar residues" evidence="2">
    <location>
        <begin position="286"/>
        <end position="301"/>
    </location>
</feature>
<organism evidence="3 4">
    <name type="scientific">Schizophyllum amplum</name>
    <dbReference type="NCBI Taxonomy" id="97359"/>
    <lineage>
        <taxon>Eukaryota</taxon>
        <taxon>Fungi</taxon>
        <taxon>Dikarya</taxon>
        <taxon>Basidiomycota</taxon>
        <taxon>Agaricomycotina</taxon>
        <taxon>Agaricomycetes</taxon>
        <taxon>Agaricomycetidae</taxon>
        <taxon>Agaricales</taxon>
        <taxon>Schizophyllaceae</taxon>
        <taxon>Schizophyllum</taxon>
    </lineage>
</organism>
<feature type="region of interest" description="Disordered" evidence="2">
    <location>
        <begin position="253"/>
        <end position="372"/>
    </location>
</feature>
<dbReference type="Proteomes" id="UP000320762">
    <property type="component" value="Unassembled WGS sequence"/>
</dbReference>
<evidence type="ECO:0000313" key="4">
    <source>
        <dbReference type="Proteomes" id="UP000320762"/>
    </source>
</evidence>
<gene>
    <name evidence="3" type="ORF">BD626DRAFT_512639</name>
</gene>
<feature type="non-terminal residue" evidence="3">
    <location>
        <position position="372"/>
    </location>
</feature>
<proteinExistence type="predicted"/>
<dbReference type="AlphaFoldDB" id="A0A550BZV9"/>
<evidence type="ECO:0000313" key="3">
    <source>
        <dbReference type="EMBL" id="TRM58063.1"/>
    </source>
</evidence>
<keyword evidence="1" id="KW-0175">Coiled coil</keyword>
<accession>A0A550BZV9</accession>
<keyword evidence="4" id="KW-1185">Reference proteome</keyword>
<feature type="compositionally biased region" description="Basic and acidic residues" evidence="2">
    <location>
        <begin position="270"/>
        <end position="285"/>
    </location>
</feature>
<evidence type="ECO:0000256" key="2">
    <source>
        <dbReference type="SAM" id="MobiDB-lite"/>
    </source>
</evidence>
<reference evidence="3 4" key="1">
    <citation type="journal article" date="2019" name="New Phytol.">
        <title>Comparative genomics reveals unique wood-decay strategies and fruiting body development in the Schizophyllaceae.</title>
        <authorList>
            <person name="Almasi E."/>
            <person name="Sahu N."/>
            <person name="Krizsan K."/>
            <person name="Balint B."/>
            <person name="Kovacs G.M."/>
            <person name="Kiss B."/>
            <person name="Cseklye J."/>
            <person name="Drula E."/>
            <person name="Henrissat B."/>
            <person name="Nagy I."/>
            <person name="Chovatia M."/>
            <person name="Adam C."/>
            <person name="LaButti K."/>
            <person name="Lipzen A."/>
            <person name="Riley R."/>
            <person name="Grigoriev I.V."/>
            <person name="Nagy L.G."/>
        </authorList>
    </citation>
    <scope>NUCLEOTIDE SEQUENCE [LARGE SCALE GENOMIC DNA]</scope>
    <source>
        <strain evidence="3 4">NL-1724</strain>
    </source>
</reference>
<comment type="caution">
    <text evidence="3">The sequence shown here is derived from an EMBL/GenBank/DDBJ whole genome shotgun (WGS) entry which is preliminary data.</text>
</comment>
<feature type="coiled-coil region" evidence="1">
    <location>
        <begin position="5"/>
        <end position="39"/>
    </location>
</feature>
<protein>
    <submittedName>
        <fullName evidence="3">Uncharacterized protein</fullName>
    </submittedName>
</protein>
<feature type="coiled-coil region" evidence="1">
    <location>
        <begin position="86"/>
        <end position="113"/>
    </location>
</feature>
<name>A0A550BZV9_9AGAR</name>
<dbReference type="EMBL" id="VDMD01000039">
    <property type="protein sequence ID" value="TRM58063.1"/>
    <property type="molecule type" value="Genomic_DNA"/>
</dbReference>